<dbReference type="AlphaFoldDB" id="D6XWQ4"/>
<name>D6XWQ4_BACIE</name>
<dbReference type="Proteomes" id="UP000000271">
    <property type="component" value="Chromosome"/>
</dbReference>
<gene>
    <name evidence="12" type="ordered locus">Bsel_0356</name>
</gene>
<keyword evidence="4 10" id="KW-1003">Cell membrane</keyword>
<keyword evidence="7 10" id="KW-0283">Flagellar rotation</keyword>
<reference evidence="12" key="1">
    <citation type="submission" date="2009-10" db="EMBL/GenBank/DDBJ databases">
        <title>Complete sequence of Bacillus selenitireducens MLS10.</title>
        <authorList>
            <consortium name="US DOE Joint Genome Institute"/>
            <person name="Lucas S."/>
            <person name="Copeland A."/>
            <person name="Lapidus A."/>
            <person name="Glavina del Rio T."/>
            <person name="Dalin E."/>
            <person name="Tice H."/>
            <person name="Bruce D."/>
            <person name="Goodwin L."/>
            <person name="Pitluck S."/>
            <person name="Sims D."/>
            <person name="Brettin T."/>
            <person name="Detter J.C."/>
            <person name="Han C."/>
            <person name="Larimer F."/>
            <person name="Land M."/>
            <person name="Hauser L."/>
            <person name="Kyrpides N."/>
            <person name="Ovchinnikova G."/>
            <person name="Stolz J."/>
        </authorList>
    </citation>
    <scope>NUCLEOTIDE SEQUENCE [LARGE SCALE GENOMIC DNA]</scope>
    <source>
        <strain evidence="12">MLS10</strain>
    </source>
</reference>
<keyword evidence="13" id="KW-1185">Reference proteome</keyword>
<evidence type="ECO:0000313" key="13">
    <source>
        <dbReference type="Proteomes" id="UP000000271"/>
    </source>
</evidence>
<evidence type="ECO:0000256" key="7">
    <source>
        <dbReference type="ARBA" id="ARBA00022779"/>
    </source>
</evidence>
<evidence type="ECO:0000256" key="4">
    <source>
        <dbReference type="ARBA" id="ARBA00022475"/>
    </source>
</evidence>
<keyword evidence="9 10" id="KW-0472">Membrane</keyword>
<feature type="compositionally biased region" description="Basic and acidic residues" evidence="11">
    <location>
        <begin position="1"/>
        <end position="26"/>
    </location>
</feature>
<evidence type="ECO:0000256" key="2">
    <source>
        <dbReference type="ARBA" id="ARBA00004162"/>
    </source>
</evidence>
<keyword evidence="6 10" id="KW-0812">Transmembrane</keyword>
<dbReference type="RefSeq" id="WP_013171325.1">
    <property type="nucleotide sequence ID" value="NC_014219.1"/>
</dbReference>
<comment type="similarity">
    <text evidence="3 10">Belongs to the FliL family.</text>
</comment>
<keyword evidence="5 10" id="KW-0145">Chemotaxis</keyword>
<dbReference type="OrthoDB" id="9835344at2"/>
<proteinExistence type="inferred from homology"/>
<evidence type="ECO:0000256" key="8">
    <source>
        <dbReference type="ARBA" id="ARBA00022989"/>
    </source>
</evidence>
<accession>D6XWQ4</accession>
<feature type="region of interest" description="Disordered" evidence="11">
    <location>
        <begin position="1"/>
        <end position="57"/>
    </location>
</feature>
<evidence type="ECO:0000256" key="6">
    <source>
        <dbReference type="ARBA" id="ARBA00022692"/>
    </source>
</evidence>
<dbReference type="HOGENOM" id="CLU_1375803_0_0_9"/>
<evidence type="ECO:0000256" key="5">
    <source>
        <dbReference type="ARBA" id="ARBA00022500"/>
    </source>
</evidence>
<protein>
    <recommendedName>
        <fullName evidence="10">Flagellar protein FliL</fullName>
    </recommendedName>
</protein>
<organism evidence="12 13">
    <name type="scientific">Bacillus selenitireducens (strain ATCC 700615 / DSM 15326 / MLS10)</name>
    <dbReference type="NCBI Taxonomy" id="439292"/>
    <lineage>
        <taxon>Bacteria</taxon>
        <taxon>Bacillati</taxon>
        <taxon>Bacillota</taxon>
        <taxon>Bacilli</taxon>
        <taxon>Bacillales</taxon>
        <taxon>Bacillaceae</taxon>
        <taxon>Salisediminibacterium</taxon>
    </lineage>
</organism>
<dbReference type="GO" id="GO:0006935">
    <property type="term" value="P:chemotaxis"/>
    <property type="evidence" value="ECO:0007669"/>
    <property type="project" value="UniProtKB-KW"/>
</dbReference>
<evidence type="ECO:0000256" key="10">
    <source>
        <dbReference type="RuleBase" id="RU364125"/>
    </source>
</evidence>
<evidence type="ECO:0000313" key="12">
    <source>
        <dbReference type="EMBL" id="ADH97896.1"/>
    </source>
</evidence>
<dbReference type="InterPro" id="IPR005503">
    <property type="entry name" value="FliL"/>
</dbReference>
<dbReference type="GO" id="GO:0005886">
    <property type="term" value="C:plasma membrane"/>
    <property type="evidence" value="ECO:0007669"/>
    <property type="project" value="UniProtKB-SubCell"/>
</dbReference>
<keyword evidence="12" id="KW-0282">Flagellum</keyword>
<evidence type="ECO:0000256" key="3">
    <source>
        <dbReference type="ARBA" id="ARBA00008281"/>
    </source>
</evidence>
<feature type="transmembrane region" description="Helical" evidence="10">
    <location>
        <begin position="63"/>
        <end position="81"/>
    </location>
</feature>
<evidence type="ECO:0000256" key="11">
    <source>
        <dbReference type="SAM" id="MobiDB-lite"/>
    </source>
</evidence>
<dbReference type="GO" id="GO:0071973">
    <property type="term" value="P:bacterial-type flagellum-dependent cell motility"/>
    <property type="evidence" value="ECO:0007669"/>
    <property type="project" value="InterPro"/>
</dbReference>
<dbReference type="GO" id="GO:0009425">
    <property type="term" value="C:bacterial-type flagellum basal body"/>
    <property type="evidence" value="ECO:0007669"/>
    <property type="project" value="InterPro"/>
</dbReference>
<dbReference type="EMBL" id="CP001791">
    <property type="protein sequence ID" value="ADH97896.1"/>
    <property type="molecule type" value="Genomic_DNA"/>
</dbReference>
<evidence type="ECO:0000256" key="9">
    <source>
        <dbReference type="ARBA" id="ARBA00023136"/>
    </source>
</evidence>
<comment type="subcellular location">
    <subcellularLocation>
        <location evidence="2">Cell membrane</location>
        <topology evidence="2">Single-pass membrane protein</topology>
    </subcellularLocation>
</comment>
<evidence type="ECO:0000256" key="1">
    <source>
        <dbReference type="ARBA" id="ARBA00002254"/>
    </source>
</evidence>
<sequence length="198" mass="22592">MADDRKSMEQLQDKVNGKLADEEKTRQRPKNVATWRTEKPAVMNNGPADFQPKKEKPKKNKPLMILAVLLVAFGGMMLLAFNEDRVMSAYQYITGDYSWQRAHHADEDMFRLSDGNYVQASVTIEVEERGQVRRLNSQDDSVDHIIEEAFMTVNTAEIRSNPGKDQVVDEISAMINRDIEGVEVKQVYFRSILSPLAN</sequence>
<comment type="function">
    <text evidence="1 10">Controls the rotational direction of flagella during chemotaxis.</text>
</comment>
<dbReference type="KEGG" id="bse:Bsel_0356"/>
<keyword evidence="12" id="KW-0966">Cell projection</keyword>
<dbReference type="STRING" id="439292.Bsel_0356"/>
<dbReference type="Pfam" id="PF03748">
    <property type="entry name" value="FliL"/>
    <property type="match status" value="1"/>
</dbReference>
<keyword evidence="8 10" id="KW-1133">Transmembrane helix</keyword>
<keyword evidence="12" id="KW-0969">Cilium</keyword>